<reference evidence="2 3" key="1">
    <citation type="submission" date="2020-08" db="EMBL/GenBank/DDBJ databases">
        <title>Genomic Encyclopedia of Type Strains, Phase IV (KMG-IV): sequencing the most valuable type-strain genomes for metagenomic binning, comparative biology and taxonomic classification.</title>
        <authorList>
            <person name="Goeker M."/>
        </authorList>
    </citation>
    <scope>NUCLEOTIDE SEQUENCE [LARGE SCALE GENOMIC DNA]</scope>
    <source>
        <strain evidence="2 3">DSM 102235</strain>
    </source>
</reference>
<dbReference type="AlphaFoldDB" id="A0A7W6DJZ4"/>
<keyword evidence="3" id="KW-1185">Reference proteome</keyword>
<dbReference type="EMBL" id="JACIEJ010000002">
    <property type="protein sequence ID" value="MBB3984640.1"/>
    <property type="molecule type" value="Genomic_DNA"/>
</dbReference>
<name>A0A7W6DJZ4_9RHOB</name>
<comment type="caution">
    <text evidence="2">The sequence shown here is derived from an EMBL/GenBank/DDBJ whole genome shotgun (WGS) entry which is preliminary data.</text>
</comment>
<protein>
    <submittedName>
        <fullName evidence="2">Uncharacterized protein</fullName>
    </submittedName>
</protein>
<evidence type="ECO:0000256" key="1">
    <source>
        <dbReference type="SAM" id="MobiDB-lite"/>
    </source>
</evidence>
<evidence type="ECO:0000313" key="2">
    <source>
        <dbReference type="EMBL" id="MBB3984640.1"/>
    </source>
</evidence>
<proteinExistence type="predicted"/>
<feature type="compositionally biased region" description="Basic and acidic residues" evidence="1">
    <location>
        <begin position="41"/>
        <end position="50"/>
    </location>
</feature>
<accession>A0A7W6DJZ4</accession>
<feature type="region of interest" description="Disordered" evidence="1">
    <location>
        <begin position="1"/>
        <end position="50"/>
    </location>
</feature>
<gene>
    <name evidence="2" type="ORF">GGQ68_000956</name>
</gene>
<organism evidence="2 3">
    <name type="scientific">Sagittula marina</name>
    <dbReference type="NCBI Taxonomy" id="943940"/>
    <lineage>
        <taxon>Bacteria</taxon>
        <taxon>Pseudomonadati</taxon>
        <taxon>Pseudomonadota</taxon>
        <taxon>Alphaproteobacteria</taxon>
        <taxon>Rhodobacterales</taxon>
        <taxon>Roseobacteraceae</taxon>
        <taxon>Sagittula</taxon>
    </lineage>
</organism>
<sequence>MAACSAFRSSDEDAGDSPASSEDLESKETCRAALVGQHRTGVHDARRVER</sequence>
<evidence type="ECO:0000313" key="3">
    <source>
        <dbReference type="Proteomes" id="UP000541426"/>
    </source>
</evidence>
<dbReference type="Proteomes" id="UP000541426">
    <property type="component" value="Unassembled WGS sequence"/>
</dbReference>